<proteinExistence type="predicted"/>
<dbReference type="KEGG" id="csur:N24_1272"/>
<dbReference type="AlphaFoldDB" id="A0A160PPW8"/>
<dbReference type="RefSeq" id="WP_096455366.1">
    <property type="nucleotide sequence ID" value="NZ_AP017369.1"/>
</dbReference>
<organism evidence="3 4">
    <name type="scientific">Corynebacterium suranareeae</name>
    <dbReference type="NCBI Taxonomy" id="2506452"/>
    <lineage>
        <taxon>Bacteria</taxon>
        <taxon>Bacillati</taxon>
        <taxon>Actinomycetota</taxon>
        <taxon>Actinomycetes</taxon>
        <taxon>Mycobacteriales</taxon>
        <taxon>Corynebacteriaceae</taxon>
        <taxon>Corynebacterium</taxon>
    </lineage>
</organism>
<evidence type="ECO:0000259" key="1">
    <source>
        <dbReference type="Pfam" id="PF09565"/>
    </source>
</evidence>
<evidence type="ECO:0000313" key="4">
    <source>
        <dbReference type="Proteomes" id="UP000218244"/>
    </source>
</evidence>
<dbReference type="Pfam" id="PF09565">
    <property type="entry name" value="RE_NgoFVII"/>
    <property type="match status" value="1"/>
</dbReference>
<dbReference type="Gene3D" id="3.30.870.10">
    <property type="entry name" value="Endonuclease Chain A"/>
    <property type="match status" value="1"/>
</dbReference>
<name>A0A160PPW8_9CORY</name>
<evidence type="ECO:0000313" key="3">
    <source>
        <dbReference type="EMBL" id="BAU95534.1"/>
    </source>
</evidence>
<feature type="domain" description="Restriction endonuclease type II NgoFVII C-terminal B3-like DNA-binding" evidence="2">
    <location>
        <begin position="201"/>
        <end position="333"/>
    </location>
</feature>
<dbReference type="EMBL" id="AP017369">
    <property type="protein sequence ID" value="BAU95534.1"/>
    <property type="molecule type" value="Genomic_DNA"/>
</dbReference>
<keyword evidence="4" id="KW-1185">Reference proteome</keyword>
<evidence type="ECO:0000259" key="2">
    <source>
        <dbReference type="Pfam" id="PF20731"/>
    </source>
</evidence>
<dbReference type="Pfam" id="PF20731">
    <property type="entry name" value="RE_NgoFVII_C"/>
    <property type="match status" value="1"/>
</dbReference>
<accession>A0A160PPW8</accession>
<dbReference type="InterPro" id="IPR048923">
    <property type="entry name" value="RE_NgoFVII_C"/>
</dbReference>
<sequence length="352" mass="39492">MPLELIADSPNPKSPFKPFRERFWTLADQTDRLDIAVGYVDAASLVELATYVEKNSDVHLNLLVGMQYFEGFTVPQLSALRALEQRLRQDNLGKVLISTRVHYHGKLYSFGAESQNECVYVGSGNLSAISPSYSSTYEAGVLVSDGSRPIIDYMQSTLFKLGTPLQELEITPTNRDLKSPLEKIDEVEKTDEATPFELAEQLKPKYKFSIRIKDTDKSHLNVFFGKGRKAKGTGRILARPWYEAELMPGTAITRNKNYPQNNAEFDVITDNGFKFKCNVNGQDGNKNLRSSGSLSILGAYLKGHLEANGLLKPGQKVTAEILQKYGRSTVDLLFFEETNRWVMDFRPGVTND</sequence>
<dbReference type="InterPro" id="IPR019065">
    <property type="entry name" value="RE_NgoFVII_N"/>
</dbReference>
<gene>
    <name evidence="3" type="ORF">N24_1272</name>
</gene>
<reference evidence="3 4" key="1">
    <citation type="submission" date="2016-02" db="EMBL/GenBank/DDBJ databases">
        <title>Corynebacterium glutamicum N24 whole genome sequencing project.</title>
        <authorList>
            <person name="Matsutani M."/>
            <person name="Nangtapong N."/>
            <person name="Yakushi T."/>
            <person name="Matsushita K."/>
        </authorList>
    </citation>
    <scope>NUCLEOTIDE SEQUENCE [LARGE SCALE GENOMIC DNA]</scope>
    <source>
        <strain evidence="3 4">N24</strain>
    </source>
</reference>
<dbReference type="REBASE" id="144893">
    <property type="entry name" value="CglN24ORF1273P"/>
</dbReference>
<feature type="domain" description="Restriction endonuclease type II NgoFVII N-terminal" evidence="1">
    <location>
        <begin position="27"/>
        <end position="158"/>
    </location>
</feature>
<protein>
    <submittedName>
        <fullName evidence="3">Stress-sensitive restriction system protein 1</fullName>
    </submittedName>
</protein>
<dbReference type="Proteomes" id="UP000218244">
    <property type="component" value="Chromosome"/>
</dbReference>